<proteinExistence type="predicted"/>
<feature type="compositionally biased region" description="Low complexity" evidence="1">
    <location>
        <begin position="313"/>
        <end position="327"/>
    </location>
</feature>
<evidence type="ECO:0000256" key="1">
    <source>
        <dbReference type="SAM" id="MobiDB-lite"/>
    </source>
</evidence>
<feature type="region of interest" description="Disordered" evidence="1">
    <location>
        <begin position="308"/>
        <end position="327"/>
    </location>
</feature>
<name>A0A6C0EVS5_9ZZZZ</name>
<dbReference type="EMBL" id="MN738950">
    <property type="protein sequence ID" value="QHT32852.1"/>
    <property type="molecule type" value="Genomic_DNA"/>
</dbReference>
<dbReference type="AlphaFoldDB" id="A0A6C0EVS5"/>
<reference evidence="2" key="1">
    <citation type="journal article" date="2020" name="Nature">
        <title>Giant virus diversity and host interactions through global metagenomics.</title>
        <authorList>
            <person name="Schulz F."/>
            <person name="Roux S."/>
            <person name="Paez-Espino D."/>
            <person name="Jungbluth S."/>
            <person name="Walsh D.A."/>
            <person name="Denef V.J."/>
            <person name="McMahon K.D."/>
            <person name="Konstantinidis K.T."/>
            <person name="Eloe-Fadrosh E.A."/>
            <person name="Kyrpides N.C."/>
            <person name="Woyke T."/>
        </authorList>
    </citation>
    <scope>NUCLEOTIDE SEQUENCE</scope>
    <source>
        <strain evidence="2">GVMAG-M-3300009161-30</strain>
    </source>
</reference>
<sequence length="459" mass="53815">MLSDAIDNTNQEEDAHFDMDIEYQDMRERINELYDIQKKELLTFIENENNSKITQMENPSTTSTASTASSYYYYDIESDLLKSDIENYMDTYGYETGTINLCIYQINVSGKVPFIQYILQKYNSQDKKHPDVIKFPTFNYVKGMDIMSYCQSILDMTFICYSENMKEENKGAYVYKGFTNNNNEFQLFFDCSLYNIDVHKLYRENDLYLTLMDEIVNHQSICNFKIDEEVVDFFMNHPNFVYLVDADEYYIETPIVAYTGCNYNQLEFSSIFGISTSKPESLMGPYYYFTDYQNAIKAGGWVNKEIQNRTKESSQTSSQTSSQKSSQKMVDYDEHGRFIKGGLIRFAIFPGNTKVTTNCLENSTDKSRITQNMLELDSSTMEYRNARNAIRFSDRDALWTQKYDSVYVGPMGLDNGDTYQEAPVWVLKNYEQQTPLTIHSIDKRTLKETWSREDKYYIY</sequence>
<evidence type="ECO:0000313" key="2">
    <source>
        <dbReference type="EMBL" id="QHT32852.1"/>
    </source>
</evidence>
<accession>A0A6C0EVS5</accession>
<protein>
    <submittedName>
        <fullName evidence="2">Uncharacterized protein</fullName>
    </submittedName>
</protein>
<organism evidence="2">
    <name type="scientific">viral metagenome</name>
    <dbReference type="NCBI Taxonomy" id="1070528"/>
    <lineage>
        <taxon>unclassified sequences</taxon>
        <taxon>metagenomes</taxon>
        <taxon>organismal metagenomes</taxon>
    </lineage>
</organism>